<reference evidence="2 3" key="1">
    <citation type="journal article" date="2022" name="Allergy">
        <title>Genome assembly and annotation of Periplaneta americana reveal a comprehensive cockroach allergen profile.</title>
        <authorList>
            <person name="Wang L."/>
            <person name="Xiong Q."/>
            <person name="Saelim N."/>
            <person name="Wang L."/>
            <person name="Nong W."/>
            <person name="Wan A.T."/>
            <person name="Shi M."/>
            <person name="Liu X."/>
            <person name="Cao Q."/>
            <person name="Hui J.H.L."/>
            <person name="Sookrung N."/>
            <person name="Leung T.F."/>
            <person name="Tungtrongchitr A."/>
            <person name="Tsui S.K.W."/>
        </authorList>
    </citation>
    <scope>NUCLEOTIDE SEQUENCE [LARGE SCALE GENOMIC DNA]</scope>
    <source>
        <strain evidence="2">PWHHKU_190912</strain>
    </source>
</reference>
<dbReference type="InterPro" id="IPR000477">
    <property type="entry name" value="RT_dom"/>
</dbReference>
<dbReference type="EMBL" id="JAJSOF020000005">
    <property type="protein sequence ID" value="KAJ4447756.1"/>
    <property type="molecule type" value="Genomic_DNA"/>
</dbReference>
<keyword evidence="3" id="KW-1185">Reference proteome</keyword>
<name>A0ABQ8TNP1_PERAM</name>
<organism evidence="2 3">
    <name type="scientific">Periplaneta americana</name>
    <name type="common">American cockroach</name>
    <name type="synonym">Blatta americana</name>
    <dbReference type="NCBI Taxonomy" id="6978"/>
    <lineage>
        <taxon>Eukaryota</taxon>
        <taxon>Metazoa</taxon>
        <taxon>Ecdysozoa</taxon>
        <taxon>Arthropoda</taxon>
        <taxon>Hexapoda</taxon>
        <taxon>Insecta</taxon>
        <taxon>Pterygota</taxon>
        <taxon>Neoptera</taxon>
        <taxon>Polyneoptera</taxon>
        <taxon>Dictyoptera</taxon>
        <taxon>Blattodea</taxon>
        <taxon>Blattoidea</taxon>
        <taxon>Blattidae</taxon>
        <taxon>Blattinae</taxon>
        <taxon>Periplaneta</taxon>
    </lineage>
</organism>
<evidence type="ECO:0000259" key="1">
    <source>
        <dbReference type="PROSITE" id="PS50878"/>
    </source>
</evidence>
<sequence length="282" mass="32448">MLNDITERNVADTYGYRLTPDKDPVTILGFTDDLVIIGRDSAVANVLMTMVINNLQEIGLKINSMKSKAIVIENEQLTSDVIHTTFGSIDSITSDQKIKYLGVTFNQALVFDEQNIMDKLRNNLDSLSTTHLLQPHQKFVINQFIRPALTYPLQTAHVSKIPKQFLSKTDNMIRSAVKQILQLPSDTPNSMLYTSHKYKCLSVLRVSWEAYLQQLNINNSLEYSCDTHVNIIRDFRNIENRCLNELKLDQSMKNLNVRQIRQHLKENEYNEWCSYPHKGKGV</sequence>
<protein>
    <recommendedName>
        <fullName evidence="1">Reverse transcriptase domain-containing protein</fullName>
    </recommendedName>
</protein>
<evidence type="ECO:0000313" key="3">
    <source>
        <dbReference type="Proteomes" id="UP001148838"/>
    </source>
</evidence>
<proteinExistence type="predicted"/>
<feature type="domain" description="Reverse transcriptase" evidence="1">
    <location>
        <begin position="1"/>
        <end position="105"/>
    </location>
</feature>
<evidence type="ECO:0000313" key="2">
    <source>
        <dbReference type="EMBL" id="KAJ4447756.1"/>
    </source>
</evidence>
<dbReference type="PROSITE" id="PS50878">
    <property type="entry name" value="RT_POL"/>
    <property type="match status" value="1"/>
</dbReference>
<dbReference type="Proteomes" id="UP001148838">
    <property type="component" value="Unassembled WGS sequence"/>
</dbReference>
<comment type="caution">
    <text evidence="2">The sequence shown here is derived from an EMBL/GenBank/DDBJ whole genome shotgun (WGS) entry which is preliminary data.</text>
</comment>
<accession>A0ABQ8TNP1</accession>
<gene>
    <name evidence="2" type="ORF">ANN_09764</name>
</gene>